<dbReference type="GO" id="GO:0005524">
    <property type="term" value="F:ATP binding"/>
    <property type="evidence" value="ECO:0007669"/>
    <property type="project" value="InterPro"/>
</dbReference>
<dbReference type="Pfam" id="PF13246">
    <property type="entry name" value="Cation_ATPase"/>
    <property type="match status" value="2"/>
</dbReference>
<dbReference type="Pfam" id="PF00689">
    <property type="entry name" value="Cation_ATPase_C"/>
    <property type="match status" value="1"/>
</dbReference>
<dbReference type="PANTHER" id="PTHR42861">
    <property type="entry name" value="CALCIUM-TRANSPORTING ATPASE"/>
    <property type="match status" value="1"/>
</dbReference>
<feature type="transmembrane region" description="Helical" evidence="6">
    <location>
        <begin position="162"/>
        <end position="180"/>
    </location>
</feature>
<comment type="caution">
    <text evidence="9">The sequence shown here is derived from an EMBL/GenBank/DDBJ whole genome shotgun (WGS) entry which is preliminary data.</text>
</comment>
<dbReference type="PROSITE" id="PS00154">
    <property type="entry name" value="ATPASE_E1_E2"/>
    <property type="match status" value="1"/>
</dbReference>
<reference evidence="9" key="1">
    <citation type="journal article" date="2021" name="Sci. Rep.">
        <title>Diploid genomic architecture of Nitzschia inconspicua, an elite biomass production diatom.</title>
        <authorList>
            <person name="Oliver A."/>
            <person name="Podell S."/>
            <person name="Pinowska A."/>
            <person name="Traller J.C."/>
            <person name="Smith S.R."/>
            <person name="McClure R."/>
            <person name="Beliaev A."/>
            <person name="Bohutskyi P."/>
            <person name="Hill E.A."/>
            <person name="Rabines A."/>
            <person name="Zheng H."/>
            <person name="Allen L.Z."/>
            <person name="Kuo A."/>
            <person name="Grigoriev I.V."/>
            <person name="Allen A.E."/>
            <person name="Hazlebeck D."/>
            <person name="Allen E.E."/>
        </authorList>
    </citation>
    <scope>NUCLEOTIDE SEQUENCE</scope>
    <source>
        <strain evidence="9">Hildebrandi</strain>
    </source>
</reference>
<feature type="region of interest" description="Disordered" evidence="5">
    <location>
        <begin position="1100"/>
        <end position="1119"/>
    </location>
</feature>
<reference evidence="9" key="2">
    <citation type="submission" date="2021-04" db="EMBL/GenBank/DDBJ databases">
        <authorList>
            <person name="Podell S."/>
        </authorList>
    </citation>
    <scope>NUCLEOTIDE SEQUENCE</scope>
    <source>
        <strain evidence="9">Hildebrandi</strain>
    </source>
</reference>
<dbReference type="InterPro" id="IPR018303">
    <property type="entry name" value="ATPase_P-typ_P_site"/>
</dbReference>
<comment type="subcellular location">
    <subcellularLocation>
        <location evidence="1">Membrane</location>
    </subcellularLocation>
</comment>
<evidence type="ECO:0000256" key="6">
    <source>
        <dbReference type="SAM" id="Phobius"/>
    </source>
</evidence>
<accession>A0A9K3LJK4</accession>
<evidence type="ECO:0000313" key="9">
    <source>
        <dbReference type="EMBL" id="KAG7363009.1"/>
    </source>
</evidence>
<evidence type="ECO:0000259" key="7">
    <source>
        <dbReference type="Pfam" id="PF00122"/>
    </source>
</evidence>
<dbReference type="EMBL" id="JAGRRH010000010">
    <property type="protein sequence ID" value="KAG7363009.1"/>
    <property type="molecule type" value="Genomic_DNA"/>
</dbReference>
<feature type="transmembrane region" description="Helical" evidence="6">
    <location>
        <begin position="869"/>
        <end position="892"/>
    </location>
</feature>
<feature type="transmembrane region" description="Helical" evidence="6">
    <location>
        <begin position="362"/>
        <end position="387"/>
    </location>
</feature>
<dbReference type="Proteomes" id="UP000693970">
    <property type="component" value="Unassembled WGS sequence"/>
</dbReference>
<keyword evidence="3 6" id="KW-1133">Transmembrane helix</keyword>
<dbReference type="Pfam" id="PF00122">
    <property type="entry name" value="E1-E2_ATPase"/>
    <property type="match status" value="1"/>
</dbReference>
<evidence type="ECO:0000256" key="3">
    <source>
        <dbReference type="ARBA" id="ARBA00022989"/>
    </source>
</evidence>
<evidence type="ECO:0000256" key="1">
    <source>
        <dbReference type="ARBA" id="ARBA00004370"/>
    </source>
</evidence>
<dbReference type="InterPro" id="IPR001757">
    <property type="entry name" value="P_typ_ATPase"/>
</dbReference>
<organism evidence="9 10">
    <name type="scientific">Nitzschia inconspicua</name>
    <dbReference type="NCBI Taxonomy" id="303405"/>
    <lineage>
        <taxon>Eukaryota</taxon>
        <taxon>Sar</taxon>
        <taxon>Stramenopiles</taxon>
        <taxon>Ochrophyta</taxon>
        <taxon>Bacillariophyta</taxon>
        <taxon>Bacillariophyceae</taxon>
        <taxon>Bacillariophycidae</taxon>
        <taxon>Bacillariales</taxon>
        <taxon>Bacillariaceae</taxon>
        <taxon>Nitzschia</taxon>
    </lineage>
</organism>
<evidence type="ECO:0000256" key="2">
    <source>
        <dbReference type="ARBA" id="ARBA00022692"/>
    </source>
</evidence>
<dbReference type="InterPro" id="IPR044492">
    <property type="entry name" value="P_typ_ATPase_HD_dom"/>
</dbReference>
<feature type="domain" description="Cation-transporting P-type ATPase C-terminal" evidence="8">
    <location>
        <begin position="893"/>
        <end position="1065"/>
    </location>
</feature>
<dbReference type="SFLD" id="SFLDS00003">
    <property type="entry name" value="Haloacid_Dehalogenase"/>
    <property type="match status" value="1"/>
</dbReference>
<protein>
    <submittedName>
        <fullName evidence="9">Calcium-transporting P-type ATPase</fullName>
    </submittedName>
</protein>
<dbReference type="GO" id="GO:0016887">
    <property type="term" value="F:ATP hydrolysis activity"/>
    <property type="evidence" value="ECO:0007669"/>
    <property type="project" value="InterPro"/>
</dbReference>
<feature type="transmembrane region" description="Helical" evidence="6">
    <location>
        <begin position="1010"/>
        <end position="1028"/>
    </location>
</feature>
<keyword evidence="10" id="KW-1185">Reference proteome</keyword>
<evidence type="ECO:0000256" key="4">
    <source>
        <dbReference type="ARBA" id="ARBA00023136"/>
    </source>
</evidence>
<dbReference type="InterPro" id="IPR006068">
    <property type="entry name" value="ATPase_P-typ_cation-transptr_C"/>
</dbReference>
<name>A0A9K3LJK4_9STRA</name>
<dbReference type="SFLD" id="SFLDG00002">
    <property type="entry name" value="C1.7:_P-type_atpase_like"/>
    <property type="match status" value="1"/>
</dbReference>
<feature type="domain" description="P-type ATPase A" evidence="7">
    <location>
        <begin position="192"/>
        <end position="311"/>
    </location>
</feature>
<evidence type="ECO:0000256" key="5">
    <source>
        <dbReference type="SAM" id="MobiDB-lite"/>
    </source>
</evidence>
<feature type="transmembrane region" description="Helical" evidence="6">
    <location>
        <begin position="937"/>
        <end position="958"/>
    </location>
</feature>
<evidence type="ECO:0000259" key="8">
    <source>
        <dbReference type="Pfam" id="PF00689"/>
    </source>
</evidence>
<dbReference type="OrthoDB" id="3352408at2759"/>
<dbReference type="GO" id="GO:0016020">
    <property type="term" value="C:membrane"/>
    <property type="evidence" value="ECO:0007669"/>
    <property type="project" value="UniProtKB-SubCell"/>
</dbReference>
<dbReference type="NCBIfam" id="TIGR01494">
    <property type="entry name" value="ATPase_P-type"/>
    <property type="match status" value="2"/>
</dbReference>
<dbReference type="AlphaFoldDB" id="A0A9K3LJK4"/>
<feature type="transmembrane region" description="Helical" evidence="6">
    <location>
        <begin position="333"/>
        <end position="356"/>
    </location>
</feature>
<proteinExistence type="predicted"/>
<keyword evidence="2 6" id="KW-0812">Transmembrane</keyword>
<dbReference type="InterPro" id="IPR059000">
    <property type="entry name" value="ATPase_P-type_domA"/>
</dbReference>
<feature type="transmembrane region" description="Helical" evidence="6">
    <location>
        <begin position="1040"/>
        <end position="1058"/>
    </location>
</feature>
<keyword evidence="4 6" id="KW-0472">Membrane</keyword>
<evidence type="ECO:0000313" key="10">
    <source>
        <dbReference type="Proteomes" id="UP000693970"/>
    </source>
</evidence>
<dbReference type="SFLD" id="SFLDF00027">
    <property type="entry name" value="p-type_atpase"/>
    <property type="match status" value="1"/>
</dbReference>
<sequence>MSSEKPKRGNRYPYNRLEECRWQPEEVARHMSALTSGPSSSAGSSSAATGHHLLHHGWSSPHVPFLRAKYGANVMQSDDDDDYDENEDESIMLTRDMFGHHLDHPRRRVPMRKRLKFVCKQHLPFVLPVLSALAQQMKEPLIIMLLFSAGISILLGNTTDAISIGIALFIVSLVAAIQEYRSEQALEKLAHLVPHTCTVLRDGRVLDSFPAQELVVGDLIMLATGDRVPADCRVVDSVELRVDESSLTGENHPVDKTGDGLNMVSSPTGTPPPVTQQRNIVFAGTLVNAGRGRAIVVAVGSRTEFGMVAQELSNVTTRKSPLQIKIDELGKRLAFLSSAFIVLIAIWGLVVGRPFLETLTVAVSLAVAAIPEGLPICTTVTLALGVLRMSKRNAIVKKLPVVESLGCATAIASDKTGTLTQNEMTARGAFCLAFPRSRFGFSGVGYSAATGCLMVTKESDGPLAQQPPSSDTRTIQGSSEEYIAVAALFNTACLCNNATVVSDVDSDLVEGHTGGPISGQPTELALLVGAAKANVTDPRPQYHRIQEVPFSSERKRMEVRARPVSGIHCCKAFEIAAEMGSLQSTPTAERRKSSDQSMYFVKGMPESILAECKFFVGPDGSPINLEDDHKAAVYTQSRRMAANGLRVLAMAYGVSLDQLTFAGVVGMEDPPRAGVAESVLQLRQGGVRVMMVTGDSKETALAIARRCGIIGATEGDLLISRPLDGELTLISPSSGQSLDIPPSSDGAFDLQDVELGATMAMSGTDLDSIPASTLSDSIVGVKVFYRVSPRHKLAIVRALQKHGDIVAMTGDGVNDATALKGADIGIAMGKKGTDVAKEAADIVLADDDFRTITMAIAEGKGIFFNIRCFLSFQLSTSFAALAMASIATAMGFPTPLNAMQILWINIIMDGPPAQSLGVEPVDERILNARPRKADDPIVTRALLLRAITSATLIVFLTLKVFSNELDDGSVTRRDTTMTFMTFVNCDLFNAYVCRSAEKCFYEMSIRSNPAFLWAVGGSLLGQLLVIYFPPLQEVFQTEALSLFDMLYIILLSSSVLLLDTLRKKFCGKCFNDGFHPSPLSKKENPSLFVRRRRLGGQGWVPLQAGSSHGPGRGKSIKSSWLNFRRGGGADKKESAMAL</sequence>
<gene>
    <name evidence="9" type="ORF">IV203_026369</name>
</gene>